<evidence type="ECO:0000256" key="3">
    <source>
        <dbReference type="SAM" id="SignalP"/>
    </source>
</evidence>
<dbReference type="Proteomes" id="UP000419144">
    <property type="component" value="Unassembled WGS sequence"/>
</dbReference>
<dbReference type="EMBL" id="BLBS01000004">
    <property type="protein sequence ID" value="GET85643.1"/>
    <property type="molecule type" value="Genomic_DNA"/>
</dbReference>
<name>A0A640K7V3_LEITA</name>
<keyword evidence="3" id="KW-0732">Signal</keyword>
<keyword evidence="5" id="KW-1185">Reference proteome</keyword>
<evidence type="ECO:0000313" key="4">
    <source>
        <dbReference type="EMBL" id="GET85643.1"/>
    </source>
</evidence>
<protein>
    <recommendedName>
        <fullName evidence="6">C-type lectin domain-containing protein</fullName>
    </recommendedName>
</protein>
<evidence type="ECO:0000313" key="5">
    <source>
        <dbReference type="Proteomes" id="UP000419144"/>
    </source>
</evidence>
<feature type="compositionally biased region" description="Polar residues" evidence="1">
    <location>
        <begin position="197"/>
        <end position="207"/>
    </location>
</feature>
<reference evidence="4" key="1">
    <citation type="submission" date="2019-11" db="EMBL/GenBank/DDBJ databases">
        <title>Leishmania tarentolae CDS.</title>
        <authorList>
            <person name="Goto Y."/>
            <person name="Yamagishi J."/>
        </authorList>
    </citation>
    <scope>NUCLEOTIDE SEQUENCE [LARGE SCALE GENOMIC DNA]</scope>
    <source>
        <strain evidence="4">Parrot Tar II</strain>
    </source>
</reference>
<evidence type="ECO:0008006" key="6">
    <source>
        <dbReference type="Google" id="ProtNLM"/>
    </source>
</evidence>
<gene>
    <name evidence="4" type="ORF">LtaPh_0403700</name>
</gene>
<dbReference type="SUPFAM" id="SSF56436">
    <property type="entry name" value="C-type lectin-like"/>
    <property type="match status" value="1"/>
</dbReference>
<feature type="transmembrane region" description="Helical" evidence="2">
    <location>
        <begin position="156"/>
        <end position="179"/>
    </location>
</feature>
<sequence>MALFLALVLCLAASIASADVFFAPSDSKIPFTTFEQLQEVCTAARAGSTPVAMYTQGMTTLVDTLMAEKKVTVAYVSAYLNADTMWIWSIYQGGKVMTTLVNSDQWASGNPTEPQNGSRYAAYSSKDKGLISTTGSNNYPVACEYENTTSITSKKFPWWAILIAAVGVVAVVAVAAFCLCCRKKRHNDEDDEDGELTTRNSSLSCGTSDKDSDQSENSWVCTSSRSSFTGEATSVDDASSAS</sequence>
<keyword evidence="2" id="KW-0812">Transmembrane</keyword>
<feature type="compositionally biased region" description="Polar residues" evidence="1">
    <location>
        <begin position="215"/>
        <end position="242"/>
    </location>
</feature>
<dbReference type="VEuPathDB" id="TriTrypDB:LtaPh_0403700"/>
<proteinExistence type="predicted"/>
<comment type="caution">
    <text evidence="4">The sequence shown here is derived from an EMBL/GenBank/DDBJ whole genome shotgun (WGS) entry which is preliminary data.</text>
</comment>
<accession>A0A640K7V3</accession>
<keyword evidence="2" id="KW-0472">Membrane</keyword>
<feature type="signal peptide" evidence="3">
    <location>
        <begin position="1"/>
        <end position="18"/>
    </location>
</feature>
<organism evidence="4 5">
    <name type="scientific">Leishmania tarentolae</name>
    <name type="common">Sauroleishmania tarentolae</name>
    <dbReference type="NCBI Taxonomy" id="5689"/>
    <lineage>
        <taxon>Eukaryota</taxon>
        <taxon>Discoba</taxon>
        <taxon>Euglenozoa</taxon>
        <taxon>Kinetoplastea</taxon>
        <taxon>Metakinetoplastina</taxon>
        <taxon>Trypanosomatida</taxon>
        <taxon>Trypanosomatidae</taxon>
        <taxon>Leishmaniinae</taxon>
        <taxon>Leishmania</taxon>
        <taxon>lizard Leishmania</taxon>
    </lineage>
</organism>
<feature type="region of interest" description="Disordered" evidence="1">
    <location>
        <begin position="188"/>
        <end position="242"/>
    </location>
</feature>
<evidence type="ECO:0000256" key="2">
    <source>
        <dbReference type="SAM" id="Phobius"/>
    </source>
</evidence>
<keyword evidence="2" id="KW-1133">Transmembrane helix</keyword>
<dbReference type="AlphaFoldDB" id="A0A640K7V3"/>
<evidence type="ECO:0000256" key="1">
    <source>
        <dbReference type="SAM" id="MobiDB-lite"/>
    </source>
</evidence>
<dbReference type="InterPro" id="IPR016187">
    <property type="entry name" value="CTDL_fold"/>
</dbReference>
<dbReference type="OrthoDB" id="267053at2759"/>
<feature type="chain" id="PRO_5024844637" description="C-type lectin domain-containing protein" evidence="3">
    <location>
        <begin position="19"/>
        <end position="242"/>
    </location>
</feature>